<feature type="domain" description="Glycosyltransferase subfamily 4-like N-terminal" evidence="2">
    <location>
        <begin position="3"/>
        <end position="178"/>
    </location>
</feature>
<evidence type="ECO:0000259" key="2">
    <source>
        <dbReference type="Pfam" id="PF13579"/>
    </source>
</evidence>
<organism evidence="3 4">
    <name type="scientific">Devosia algicola</name>
    <dbReference type="NCBI Taxonomy" id="3026418"/>
    <lineage>
        <taxon>Bacteria</taxon>
        <taxon>Pseudomonadati</taxon>
        <taxon>Pseudomonadota</taxon>
        <taxon>Alphaproteobacteria</taxon>
        <taxon>Hyphomicrobiales</taxon>
        <taxon>Devosiaceae</taxon>
        <taxon>Devosia</taxon>
    </lineage>
</organism>
<dbReference type="Gene3D" id="3.40.50.2000">
    <property type="entry name" value="Glycogen Phosphorylase B"/>
    <property type="match status" value="1"/>
</dbReference>
<dbReference type="InterPro" id="IPR028098">
    <property type="entry name" value="Glyco_trans_4-like_N"/>
</dbReference>
<dbReference type="Pfam" id="PF13579">
    <property type="entry name" value="Glyco_trans_4_4"/>
    <property type="match status" value="1"/>
</dbReference>
<keyword evidence="1" id="KW-1133">Transmembrane helix</keyword>
<reference evidence="3 4" key="1">
    <citation type="submission" date="2023-02" db="EMBL/GenBank/DDBJ databases">
        <title>Devosia algicola sp. nov., isolated from the phycosphere of marine algae.</title>
        <authorList>
            <person name="Kim J.M."/>
            <person name="Lee J.K."/>
            <person name="Choi B.J."/>
            <person name="Bayburt H."/>
            <person name="Jeon C.O."/>
        </authorList>
    </citation>
    <scope>NUCLEOTIDE SEQUENCE [LARGE SCALE GENOMIC DNA]</scope>
    <source>
        <strain evidence="3 4">G20-9</strain>
    </source>
</reference>
<keyword evidence="4" id="KW-1185">Reference proteome</keyword>
<keyword evidence="1" id="KW-0472">Membrane</keyword>
<evidence type="ECO:0000256" key="1">
    <source>
        <dbReference type="SAM" id="Phobius"/>
    </source>
</evidence>
<dbReference type="EMBL" id="CP118246">
    <property type="protein sequence ID" value="WDR04353.1"/>
    <property type="molecule type" value="Genomic_DNA"/>
</dbReference>
<protein>
    <submittedName>
        <fullName evidence="3">Glycosyltransferase</fullName>
    </submittedName>
</protein>
<sequence>MAVLLSGMGHDVTVLTGKPNYPQGTFYDGYHGGGISREHLGDVLVVRIPMMARGYSRIGLALNYLSFILSASLLGPWALRGQKVDIVFVYGISPLLQALPAVLLAKLRRIPLVVWVQDLWPDSLTATGHVRNRMILRVVSALVRLIYRSSDRILVQSRAFIEPVAKYAEVEKIHYYPNPYLEKRSTQVSEKVARLASDIGQQFSVVFAGNLGTGSGAGHHR</sequence>
<keyword evidence="1" id="KW-0812">Transmembrane</keyword>
<proteinExistence type="predicted"/>
<feature type="transmembrane region" description="Helical" evidence="1">
    <location>
        <begin position="60"/>
        <end position="80"/>
    </location>
</feature>
<dbReference type="RefSeq" id="WP_282220735.1">
    <property type="nucleotide sequence ID" value="NZ_CP118246.1"/>
</dbReference>
<evidence type="ECO:0000313" key="4">
    <source>
        <dbReference type="Proteomes" id="UP001220530"/>
    </source>
</evidence>
<feature type="transmembrane region" description="Helical" evidence="1">
    <location>
        <begin position="86"/>
        <end position="105"/>
    </location>
</feature>
<name>A0ABY7YSL2_9HYPH</name>
<gene>
    <name evidence="3" type="ORF">PSQ19_17295</name>
</gene>
<dbReference type="Proteomes" id="UP001220530">
    <property type="component" value="Chromosome"/>
</dbReference>
<evidence type="ECO:0000313" key="3">
    <source>
        <dbReference type="EMBL" id="WDR04353.1"/>
    </source>
</evidence>
<accession>A0ABY7YSL2</accession>
<dbReference type="SUPFAM" id="SSF53756">
    <property type="entry name" value="UDP-Glycosyltransferase/glycogen phosphorylase"/>
    <property type="match status" value="1"/>
</dbReference>